<evidence type="ECO:0000313" key="3">
    <source>
        <dbReference type="EMBL" id="EGV62838.1"/>
    </source>
</evidence>
<name>G3B7H1_CANTC</name>
<keyword evidence="4" id="KW-1185">Reference proteome</keyword>
<keyword evidence="1" id="KW-0663">Pyridoxal phosphate</keyword>
<dbReference type="eggNOG" id="KOG1549">
    <property type="taxonomic scope" value="Eukaryota"/>
</dbReference>
<accession>G3B7H1</accession>
<dbReference type="InterPro" id="IPR015424">
    <property type="entry name" value="PyrdxlP-dep_Trfase"/>
</dbReference>
<dbReference type="InterPro" id="IPR015421">
    <property type="entry name" value="PyrdxlP-dep_Trfase_major"/>
</dbReference>
<organism evidence="4">
    <name type="scientific">Candida tenuis (strain ATCC 10573 / BCRC 21748 / CBS 615 / JCM 9827 / NBRC 10315 / NRRL Y-1498 / VKM Y-70)</name>
    <name type="common">Yeast</name>
    <name type="synonym">Yamadazyma tenuis</name>
    <dbReference type="NCBI Taxonomy" id="590646"/>
    <lineage>
        <taxon>Eukaryota</taxon>
        <taxon>Fungi</taxon>
        <taxon>Dikarya</taxon>
        <taxon>Ascomycota</taxon>
        <taxon>Saccharomycotina</taxon>
        <taxon>Pichiomycetes</taxon>
        <taxon>Debaryomycetaceae</taxon>
        <taxon>Yamadazyma</taxon>
    </lineage>
</organism>
<dbReference type="InterPro" id="IPR015422">
    <property type="entry name" value="PyrdxlP-dep_Trfase_small"/>
</dbReference>
<dbReference type="OrthoDB" id="5978656at2759"/>
<sequence>MFGEALRKSDFSGLSTNVTPVNHGSYGLPPDSVVAEFQAAMADDLSFPDRYMFVRQPQDYVSALKTVGDIIHCDYHDVAIVNNSTSGVNTVLKSFPWKRGDKLLLTSVVYPACENIAQFTAKMNGVEVEKMVADIEKGQDHLLAEFEKKIKSGGYRMAMFDVVSSMPAFLFPYEQMVQVCRENGVLSMVDGAHGVGLVPLDLGRLQPDFFVSNLHKWFFTPRGTALLYVNKKHHATIQPLVQSHVWVEDVGEETLIKKFTFAASDNYAKLRCIEPAKQFRDRLGGDDAIWNYAAGLRDQVMGWLSKRWGMEELGDQRLMMANIWLPEKFVLPFEEIEALKRNSSEDGHFLQIGFYQGRPVLRLSFQVYNEVGDYEKAIEYLEKAIEKRLEERSLEKGVATLTTK</sequence>
<dbReference type="EMBL" id="GL996527">
    <property type="protein sequence ID" value="EGV62838.1"/>
    <property type="molecule type" value="Genomic_DNA"/>
</dbReference>
<dbReference type="Proteomes" id="UP000000707">
    <property type="component" value="Unassembled WGS sequence"/>
</dbReference>
<dbReference type="SUPFAM" id="SSF53383">
    <property type="entry name" value="PLP-dependent transferases"/>
    <property type="match status" value="1"/>
</dbReference>
<dbReference type="InterPro" id="IPR000192">
    <property type="entry name" value="Aminotrans_V_dom"/>
</dbReference>
<gene>
    <name evidence="3" type="ORF">CANTEDRAFT_115732</name>
</gene>
<evidence type="ECO:0000259" key="2">
    <source>
        <dbReference type="Pfam" id="PF00266"/>
    </source>
</evidence>
<dbReference type="RefSeq" id="XP_006689007.1">
    <property type="nucleotide sequence ID" value="XM_006688944.1"/>
</dbReference>
<dbReference type="AlphaFoldDB" id="G3B7H1"/>
<dbReference type="EMBL" id="GL996527">
    <property type="protein sequence ID" value="EGV62837.1"/>
    <property type="molecule type" value="Genomic_DNA"/>
</dbReference>
<feature type="domain" description="Aminotransferase class V" evidence="2">
    <location>
        <begin position="60"/>
        <end position="279"/>
    </location>
</feature>
<dbReference type="Pfam" id="PF00266">
    <property type="entry name" value="Aminotran_5"/>
    <property type="match status" value="1"/>
</dbReference>
<evidence type="ECO:0000313" key="4">
    <source>
        <dbReference type="Proteomes" id="UP000000707"/>
    </source>
</evidence>
<dbReference type="Gene3D" id="3.90.1150.10">
    <property type="entry name" value="Aspartate Aminotransferase, domain 1"/>
    <property type="match status" value="1"/>
</dbReference>
<dbReference type="STRING" id="590646.G3B7H1"/>
<evidence type="ECO:0000256" key="1">
    <source>
        <dbReference type="ARBA" id="ARBA00022898"/>
    </source>
</evidence>
<dbReference type="KEGG" id="cten:18247992"/>
<proteinExistence type="predicted"/>
<dbReference type="PANTHER" id="PTHR43092">
    <property type="entry name" value="L-CYSTEINE DESULFHYDRASE"/>
    <property type="match status" value="1"/>
</dbReference>
<reference evidence="3 4" key="1">
    <citation type="journal article" date="2011" name="Proc. Natl. Acad. Sci. U.S.A.">
        <title>Comparative genomics of xylose-fermenting fungi for enhanced biofuel production.</title>
        <authorList>
            <person name="Wohlbach D.J."/>
            <person name="Kuo A."/>
            <person name="Sato T.K."/>
            <person name="Potts K.M."/>
            <person name="Salamov A.A."/>
            <person name="LaButti K.M."/>
            <person name="Sun H."/>
            <person name="Clum A."/>
            <person name="Pangilinan J.L."/>
            <person name="Lindquist E.A."/>
            <person name="Lucas S."/>
            <person name="Lapidus A."/>
            <person name="Jin M."/>
            <person name="Gunawan C."/>
            <person name="Balan V."/>
            <person name="Dale B.E."/>
            <person name="Jeffries T.W."/>
            <person name="Zinkel R."/>
            <person name="Barry K.W."/>
            <person name="Grigoriev I.V."/>
            <person name="Gasch A.P."/>
        </authorList>
    </citation>
    <scope>NUCLEOTIDE SEQUENCE [LARGE SCALE GENOMIC DNA]</scope>
    <source>
        <strain evidence="3">ATCC 10573</strain>
        <strain evidence="4">ATCC 10573 / BCRC 21748 / CBS 615 / JCM 9827 / NBRC 10315 / NRRL Y-1498 / VKM Y-70</strain>
    </source>
</reference>
<protein>
    <submittedName>
        <fullName evidence="3">PLP-dependent transferase</fullName>
    </submittedName>
</protein>
<keyword evidence="3" id="KW-0808">Transferase</keyword>
<dbReference type="GeneID" id="18247992"/>
<dbReference type="HOGENOM" id="CLU_003433_3_0_1"/>
<dbReference type="PANTHER" id="PTHR43092:SF2">
    <property type="entry name" value="HERCYNYLCYSTEINE SULFOXIDE LYASE"/>
    <property type="match status" value="1"/>
</dbReference>
<dbReference type="Gene3D" id="3.40.640.10">
    <property type="entry name" value="Type I PLP-dependent aspartate aminotransferase-like (Major domain)"/>
    <property type="match status" value="1"/>
</dbReference>
<dbReference type="GO" id="GO:0016740">
    <property type="term" value="F:transferase activity"/>
    <property type="evidence" value="ECO:0007669"/>
    <property type="project" value="UniProtKB-KW"/>
</dbReference>